<sequence length="185" mass="20503">MHSSIQRQINRARSFTFLHRNFHSSLATRAFLAKLGPLVENGREKIRAWIILVLLLFCPIAVPAEPFEEATEALGKGDYATAATKAIEAIEANDWKDGPRIILVRALMAQGKYKEADEAAVKALQKLKQSVRIRLEANEVFRYHGDANRSIAVLAEINQLAGSRGWAYRNAPDLVALGRTAPKLG</sequence>
<accession>A0A382Y0E3</accession>
<gene>
    <name evidence="1" type="ORF">METZ01_LOCUS429706</name>
</gene>
<name>A0A382Y0E3_9ZZZZ</name>
<evidence type="ECO:0008006" key="2">
    <source>
        <dbReference type="Google" id="ProtNLM"/>
    </source>
</evidence>
<evidence type="ECO:0000313" key="1">
    <source>
        <dbReference type="EMBL" id="SVD76852.1"/>
    </source>
</evidence>
<dbReference type="SUPFAM" id="SSF48452">
    <property type="entry name" value="TPR-like"/>
    <property type="match status" value="1"/>
</dbReference>
<dbReference type="Gene3D" id="1.25.40.10">
    <property type="entry name" value="Tetratricopeptide repeat domain"/>
    <property type="match status" value="1"/>
</dbReference>
<dbReference type="EMBL" id="UINC01171996">
    <property type="protein sequence ID" value="SVD76852.1"/>
    <property type="molecule type" value="Genomic_DNA"/>
</dbReference>
<organism evidence="1">
    <name type="scientific">marine metagenome</name>
    <dbReference type="NCBI Taxonomy" id="408172"/>
    <lineage>
        <taxon>unclassified sequences</taxon>
        <taxon>metagenomes</taxon>
        <taxon>ecological metagenomes</taxon>
    </lineage>
</organism>
<dbReference type="InterPro" id="IPR011990">
    <property type="entry name" value="TPR-like_helical_dom_sf"/>
</dbReference>
<reference evidence="1" key="1">
    <citation type="submission" date="2018-05" db="EMBL/GenBank/DDBJ databases">
        <authorList>
            <person name="Lanie J.A."/>
            <person name="Ng W.-L."/>
            <person name="Kazmierczak K.M."/>
            <person name="Andrzejewski T.M."/>
            <person name="Davidsen T.M."/>
            <person name="Wayne K.J."/>
            <person name="Tettelin H."/>
            <person name="Glass J.I."/>
            <person name="Rusch D."/>
            <person name="Podicherti R."/>
            <person name="Tsui H.-C.T."/>
            <person name="Winkler M.E."/>
        </authorList>
    </citation>
    <scope>NUCLEOTIDE SEQUENCE</scope>
</reference>
<proteinExistence type="predicted"/>
<dbReference type="AlphaFoldDB" id="A0A382Y0E3"/>
<feature type="non-terminal residue" evidence="1">
    <location>
        <position position="185"/>
    </location>
</feature>
<protein>
    <recommendedName>
        <fullName evidence="2">Tetratricopeptide repeat-like domain-containing protein</fullName>
    </recommendedName>
</protein>